<dbReference type="InterPro" id="IPR050621">
    <property type="entry name" value="Tudor_domain_containing"/>
</dbReference>
<evidence type="ECO:0000259" key="7">
    <source>
        <dbReference type="PROSITE" id="PS51644"/>
    </source>
</evidence>
<protein>
    <submittedName>
        <fullName evidence="8">Tudor domain-containing protein 5</fullName>
    </submittedName>
</protein>
<keyword evidence="2" id="KW-0963">Cytoplasm</keyword>
<dbReference type="Pfam" id="PF00567">
    <property type="entry name" value="TUDOR"/>
    <property type="match status" value="1"/>
</dbReference>
<dbReference type="PANTHER" id="PTHR22948">
    <property type="entry name" value="TUDOR DOMAIN CONTAINING PROTEIN"/>
    <property type="match status" value="1"/>
</dbReference>
<keyword evidence="9" id="KW-1185">Reference proteome</keyword>
<feature type="region of interest" description="Disordered" evidence="5">
    <location>
        <begin position="86"/>
        <end position="185"/>
    </location>
</feature>
<name>A0A4Y2EJL9_ARAVE</name>
<dbReference type="OrthoDB" id="341421at2759"/>
<proteinExistence type="predicted"/>
<feature type="region of interest" description="Disordered" evidence="5">
    <location>
        <begin position="271"/>
        <end position="293"/>
    </location>
</feature>
<dbReference type="GO" id="GO:0005737">
    <property type="term" value="C:cytoplasm"/>
    <property type="evidence" value="ECO:0007669"/>
    <property type="project" value="UniProtKB-SubCell"/>
</dbReference>
<feature type="compositionally biased region" description="Low complexity" evidence="5">
    <location>
        <begin position="274"/>
        <end position="284"/>
    </location>
</feature>
<dbReference type="CDD" id="cd08824">
    <property type="entry name" value="LOTUS"/>
    <property type="match status" value="1"/>
</dbReference>
<evidence type="ECO:0000256" key="4">
    <source>
        <dbReference type="ARBA" id="ARBA00022871"/>
    </source>
</evidence>
<keyword evidence="4" id="KW-0744">Spermatogenesis</keyword>
<gene>
    <name evidence="8" type="primary">TDRD5_3</name>
    <name evidence="8" type="ORF">AVEN_233181_2</name>
</gene>
<feature type="domain" description="HTH OST-type" evidence="7">
    <location>
        <begin position="196"/>
        <end position="268"/>
    </location>
</feature>
<dbReference type="EMBL" id="BGPR01000608">
    <property type="protein sequence ID" value="GBM28308.1"/>
    <property type="molecule type" value="Genomic_DNA"/>
</dbReference>
<dbReference type="InterPro" id="IPR035437">
    <property type="entry name" value="SNase_OB-fold_sf"/>
</dbReference>
<dbReference type="PROSITE" id="PS51644">
    <property type="entry name" value="HTH_OST"/>
    <property type="match status" value="4"/>
</dbReference>
<dbReference type="GO" id="GO:0007283">
    <property type="term" value="P:spermatogenesis"/>
    <property type="evidence" value="ECO:0007669"/>
    <property type="project" value="UniProtKB-KW"/>
</dbReference>
<evidence type="ECO:0000256" key="2">
    <source>
        <dbReference type="ARBA" id="ARBA00022490"/>
    </source>
</evidence>
<feature type="region of interest" description="Disordered" evidence="5">
    <location>
        <begin position="905"/>
        <end position="927"/>
    </location>
</feature>
<evidence type="ECO:0000256" key="3">
    <source>
        <dbReference type="ARBA" id="ARBA00022737"/>
    </source>
</evidence>
<evidence type="ECO:0000256" key="5">
    <source>
        <dbReference type="SAM" id="MobiDB-lite"/>
    </source>
</evidence>
<dbReference type="InterPro" id="IPR025605">
    <property type="entry name" value="OST-HTH/LOTUS_dom"/>
</dbReference>
<keyword evidence="4" id="KW-0221">Differentiation</keyword>
<keyword evidence="3" id="KW-0677">Repeat</keyword>
<evidence type="ECO:0000256" key="1">
    <source>
        <dbReference type="ARBA" id="ARBA00004496"/>
    </source>
</evidence>
<dbReference type="SMART" id="SM00333">
    <property type="entry name" value="TUDOR"/>
    <property type="match status" value="1"/>
</dbReference>
<feature type="domain" description="HTH OST-type" evidence="7">
    <location>
        <begin position="496"/>
        <end position="570"/>
    </location>
</feature>
<dbReference type="PROSITE" id="PS50304">
    <property type="entry name" value="TUDOR"/>
    <property type="match status" value="1"/>
</dbReference>
<dbReference type="InterPro" id="IPR002999">
    <property type="entry name" value="Tudor"/>
</dbReference>
<dbReference type="GO" id="GO:0030154">
    <property type="term" value="P:cell differentiation"/>
    <property type="evidence" value="ECO:0007669"/>
    <property type="project" value="UniProtKB-ARBA"/>
</dbReference>
<dbReference type="AlphaFoldDB" id="A0A4Y2EJL9"/>
<dbReference type="InterPro" id="IPR041966">
    <property type="entry name" value="LOTUS-like"/>
</dbReference>
<dbReference type="CDD" id="cd09972">
    <property type="entry name" value="LOTUS_TDRD_OSKAR"/>
    <property type="match status" value="1"/>
</dbReference>
<organism evidence="8 9">
    <name type="scientific">Araneus ventricosus</name>
    <name type="common">Orbweaver spider</name>
    <name type="synonym">Epeira ventricosa</name>
    <dbReference type="NCBI Taxonomy" id="182803"/>
    <lineage>
        <taxon>Eukaryota</taxon>
        <taxon>Metazoa</taxon>
        <taxon>Ecdysozoa</taxon>
        <taxon>Arthropoda</taxon>
        <taxon>Chelicerata</taxon>
        <taxon>Arachnida</taxon>
        <taxon>Araneae</taxon>
        <taxon>Araneomorphae</taxon>
        <taxon>Entelegynae</taxon>
        <taxon>Araneoidea</taxon>
        <taxon>Araneidae</taxon>
        <taxon>Araneus</taxon>
    </lineage>
</organism>
<comment type="subcellular location">
    <subcellularLocation>
        <location evidence="1">Cytoplasm</location>
    </subcellularLocation>
</comment>
<feature type="compositionally biased region" description="Pro residues" evidence="5">
    <location>
        <begin position="905"/>
        <end position="917"/>
    </location>
</feature>
<feature type="domain" description="Tudor" evidence="6">
    <location>
        <begin position="662"/>
        <end position="721"/>
    </location>
</feature>
<feature type="domain" description="HTH OST-type" evidence="7">
    <location>
        <begin position="405"/>
        <end position="480"/>
    </location>
</feature>
<accession>A0A4Y2EJL9</accession>
<evidence type="ECO:0000259" key="6">
    <source>
        <dbReference type="PROSITE" id="PS50304"/>
    </source>
</evidence>
<evidence type="ECO:0000313" key="8">
    <source>
        <dbReference type="EMBL" id="GBM28308.1"/>
    </source>
</evidence>
<comment type="caution">
    <text evidence="8">The sequence shown here is derived from an EMBL/GenBank/DDBJ whole genome shotgun (WGS) entry which is preliminary data.</text>
</comment>
<dbReference type="SUPFAM" id="SSF63748">
    <property type="entry name" value="Tudor/PWWP/MBT"/>
    <property type="match status" value="1"/>
</dbReference>
<dbReference type="Gene3D" id="2.40.50.90">
    <property type="match status" value="1"/>
</dbReference>
<reference evidence="8 9" key="1">
    <citation type="journal article" date="2019" name="Sci. Rep.">
        <title>Orb-weaving spider Araneus ventricosus genome elucidates the spidroin gene catalogue.</title>
        <authorList>
            <person name="Kono N."/>
            <person name="Nakamura H."/>
            <person name="Ohtoshi R."/>
            <person name="Moran D.A.P."/>
            <person name="Shinohara A."/>
            <person name="Yoshida Y."/>
            <person name="Fujiwara M."/>
            <person name="Mori M."/>
            <person name="Tomita M."/>
            <person name="Arakawa K."/>
        </authorList>
    </citation>
    <scope>NUCLEOTIDE SEQUENCE [LARGE SCALE GENOMIC DNA]</scope>
</reference>
<sequence length="1188" mass="134497">MDEPDEYEIAKMEIRGLLISNKEGCCLSEFKKQYRSMLGRALPFVQLGYKNEIELLSAMPDAVRITSSGRDYYLYGIADEKSKHIQKMVSKQKPSKKKPLGRLNPLQRYHPVPSSAPRRSYELPPSSTPRWSNELASAVPRRSNVLPPSSASRRSNELPPSSAPRRSSELYPSSAPRRSYELPPRFQTNAKMKKELPQFVMNEVTDLVCKYPAGLSLRDVLEGYRRFYDKELPFKDYGFFTLQECLEEIPSLILKPKDNDTLVFCSSDSEKSYSESSKTSNKVSTDNSSRTYNQVPKISEAASSTVQSSEGSGLSLTTALNRPNFELPSYDPFSVSDCSPDSSNHLYSDDLSAIPSPHKITTDCKYNTAFPSFEENHNAFDLKTKSDQLDDFTFNTRESPEDSPVSENIRNNLIRVIENCPHGIWAREFPTLYKEITKTEFDLHSFGFYDLASFVDSVPDIFTRRSLPNSKKDYLIYPAWTTNEMDREDPKSAAFAIEIIIVNTRKILQANQEGVTLKEFLYVYSLNCSEPLYFVDLGFDSLENLLVAIADRVPLKFQMKEGVKSVHLVVSEEKSLLPLPVDLEPLPSSVVSPFKQFTQQTLPPEMDLRQFFPVYVSSVINPEHIYIQLQGEDTSEALIKKYQDLEKFYSSQSKSYLMKDVHIAAGSIGVALWPADMLWYRIRIMSVTSPETVRVFYVDYGTIEVIPKTLLRYIREEFFDFPTQAIKASLAYVKPPLGDNAWNPKAKSRILKLCTDITVMAKIHDIEQDGLLSVVLCDTNGEEDVYINDVLLKEHLACTYSESDSNSQCRTPQCVPEIPPPTLPAPKVPSTNTADPTQVFGMLLQAYSSLAANKASPTAAASLPIDPAVITAALAQAAQSFSQNTSTSCVDFSSLFQAPSTFAPSPIPCPKPSGPPPADDDWQFPPTSLDFAGETASRSSYTPPSEDSSEVFDDVDDAFFDEFYQKVSLVTKRYVKRIRTGDGYMFHILIYETKPFVSCGDICSLIWSNKDSDYLLQRLQNQETVLTNTLIWESQNEDMFDQLRRFHVKGFKELNDQTCILVYPLNALVKILNVFGHPSAELRSRILNESSSFNPKHPMWMELSEVEIPDGEEEFAGKTDDDKLNRLCLYDLQTMRQGIRIRRQNLELRRSKSPDDVPDEEEKLRLLYNKVIGRIKEIKQICSNFADS</sequence>
<feature type="domain" description="HTH OST-type" evidence="7">
    <location>
        <begin position="6"/>
        <end position="78"/>
    </location>
</feature>
<dbReference type="Pfam" id="PF12872">
    <property type="entry name" value="OST-HTH"/>
    <property type="match status" value="4"/>
</dbReference>
<dbReference type="Gene3D" id="2.30.30.140">
    <property type="match status" value="1"/>
</dbReference>
<dbReference type="Proteomes" id="UP000499080">
    <property type="component" value="Unassembled WGS sequence"/>
</dbReference>
<dbReference type="PANTHER" id="PTHR22948:SF76">
    <property type="entry name" value="FI20010P1-RELATED"/>
    <property type="match status" value="1"/>
</dbReference>
<dbReference type="Gene3D" id="3.30.420.610">
    <property type="entry name" value="LOTUS domain-like"/>
    <property type="match status" value="4"/>
</dbReference>
<evidence type="ECO:0000313" key="9">
    <source>
        <dbReference type="Proteomes" id="UP000499080"/>
    </source>
</evidence>